<proteinExistence type="predicted"/>
<reference evidence="2 3" key="1">
    <citation type="submission" date="2021-11" db="EMBL/GenBank/DDBJ databases">
        <title>Black yeast isolated from Biological Soil Crust.</title>
        <authorList>
            <person name="Kurbessoian T."/>
        </authorList>
    </citation>
    <scope>NUCLEOTIDE SEQUENCE [LARGE SCALE GENOMIC DNA]</scope>
    <source>
        <strain evidence="2 3">CCFEE 5522</strain>
    </source>
</reference>
<feature type="region of interest" description="Disordered" evidence="1">
    <location>
        <begin position="133"/>
        <end position="154"/>
    </location>
</feature>
<dbReference type="Proteomes" id="UP001324427">
    <property type="component" value="Unassembled WGS sequence"/>
</dbReference>
<feature type="compositionally biased region" description="Basic and acidic residues" evidence="1">
    <location>
        <begin position="59"/>
        <end position="71"/>
    </location>
</feature>
<feature type="region of interest" description="Disordered" evidence="1">
    <location>
        <begin position="578"/>
        <end position="599"/>
    </location>
</feature>
<dbReference type="Pfam" id="PF08634">
    <property type="entry name" value="Pet127"/>
    <property type="match status" value="1"/>
</dbReference>
<name>A0AAV9J572_9PEZI</name>
<feature type="compositionally biased region" description="Basic and acidic residues" evidence="1">
    <location>
        <begin position="412"/>
        <end position="422"/>
    </location>
</feature>
<feature type="region of interest" description="Disordered" evidence="1">
    <location>
        <begin position="398"/>
        <end position="429"/>
    </location>
</feature>
<protein>
    <recommendedName>
        <fullName evidence="4">Pet127-domain-containing protein</fullName>
    </recommendedName>
</protein>
<feature type="compositionally biased region" description="Basic and acidic residues" evidence="1">
    <location>
        <begin position="193"/>
        <end position="223"/>
    </location>
</feature>
<dbReference type="GO" id="GO:0000964">
    <property type="term" value="P:mitochondrial RNA 5'-end processing"/>
    <property type="evidence" value="ECO:0007669"/>
    <property type="project" value="TreeGrafter"/>
</dbReference>
<evidence type="ECO:0000313" key="2">
    <source>
        <dbReference type="EMBL" id="KAK4539813.1"/>
    </source>
</evidence>
<dbReference type="PANTHER" id="PTHR31014">
    <property type="entry name" value="MITOCHONDRIAL TRANSLATION SYSTEM COMPONENT PET127-RELATED"/>
    <property type="match status" value="1"/>
</dbReference>
<feature type="region of interest" description="Disordered" evidence="1">
    <location>
        <begin position="1284"/>
        <end position="1303"/>
    </location>
</feature>
<feature type="compositionally biased region" description="Polar residues" evidence="1">
    <location>
        <begin position="1095"/>
        <end position="1113"/>
    </location>
</feature>
<feature type="region of interest" description="Disordered" evidence="1">
    <location>
        <begin position="348"/>
        <end position="368"/>
    </location>
</feature>
<feature type="region of interest" description="Disordered" evidence="1">
    <location>
        <begin position="167"/>
        <end position="243"/>
    </location>
</feature>
<evidence type="ECO:0000256" key="1">
    <source>
        <dbReference type="SAM" id="MobiDB-lite"/>
    </source>
</evidence>
<dbReference type="GO" id="GO:0005740">
    <property type="term" value="C:mitochondrial envelope"/>
    <property type="evidence" value="ECO:0007669"/>
    <property type="project" value="TreeGrafter"/>
</dbReference>
<evidence type="ECO:0000313" key="3">
    <source>
        <dbReference type="Proteomes" id="UP001324427"/>
    </source>
</evidence>
<feature type="compositionally biased region" description="Basic and acidic residues" evidence="1">
    <location>
        <begin position="1077"/>
        <end position="1087"/>
    </location>
</feature>
<comment type="caution">
    <text evidence="2">The sequence shown here is derived from an EMBL/GenBank/DDBJ whole genome shotgun (WGS) entry which is preliminary data.</text>
</comment>
<evidence type="ECO:0008006" key="4">
    <source>
        <dbReference type="Google" id="ProtNLM"/>
    </source>
</evidence>
<feature type="compositionally biased region" description="Polar residues" evidence="1">
    <location>
        <begin position="1124"/>
        <end position="1139"/>
    </location>
</feature>
<keyword evidence="3" id="KW-1185">Reference proteome</keyword>
<gene>
    <name evidence="2" type="ORF">LTR36_010347</name>
</gene>
<dbReference type="EMBL" id="JAVFHQ010000082">
    <property type="protein sequence ID" value="KAK4539813.1"/>
    <property type="molecule type" value="Genomic_DNA"/>
</dbReference>
<dbReference type="InterPro" id="IPR013943">
    <property type="entry name" value="Pet127"/>
</dbReference>
<feature type="region of interest" description="Disordered" evidence="1">
    <location>
        <begin position="302"/>
        <end position="335"/>
    </location>
</feature>
<organism evidence="2 3">
    <name type="scientific">Oleoguttula mirabilis</name>
    <dbReference type="NCBI Taxonomy" id="1507867"/>
    <lineage>
        <taxon>Eukaryota</taxon>
        <taxon>Fungi</taxon>
        <taxon>Dikarya</taxon>
        <taxon>Ascomycota</taxon>
        <taxon>Pezizomycotina</taxon>
        <taxon>Dothideomycetes</taxon>
        <taxon>Dothideomycetidae</taxon>
        <taxon>Mycosphaerellales</taxon>
        <taxon>Teratosphaeriaceae</taxon>
        <taxon>Oleoguttula</taxon>
    </lineage>
</organism>
<accession>A0AAV9J572</accession>
<feature type="region of interest" description="Disordered" evidence="1">
    <location>
        <begin position="522"/>
        <end position="542"/>
    </location>
</feature>
<dbReference type="PANTHER" id="PTHR31014:SF0">
    <property type="entry name" value="MITOCHONDRIAL TRANSLATION SYSTEM COMPONENT PET127-RELATED"/>
    <property type="match status" value="1"/>
</dbReference>
<feature type="compositionally biased region" description="Acidic residues" evidence="1">
    <location>
        <begin position="531"/>
        <end position="542"/>
    </location>
</feature>
<feature type="region of interest" description="Disordered" evidence="1">
    <location>
        <begin position="28"/>
        <end position="118"/>
    </location>
</feature>
<feature type="region of interest" description="Disordered" evidence="1">
    <location>
        <begin position="1077"/>
        <end position="1140"/>
    </location>
</feature>
<sequence length="1321" mass="146361">MQRSLVRQPTWTAGGYVCRRCQHHLAAAQQQQGRHASTSTSAAVGGDDMDWFNSLSDDYGDRKRPTSKKEGEDDSGPAAHEEKTPRSKPKRQGRRERERQKRGVAEAGGHDFEEMKSSLAMRVARPKAAAAVGAAKSETAFKRPKAPPASAHDKAKMKAFFAMRKDEAAEKRRQRQALAQEATQADGAGGGDEGTRTNRSGDRQEFEDIMARLQREVQPDRSDTSLAPEQAKAAMQKTEVEDDVNVPAGLISDEQSSPTMLAPEEPATRMATPHFSYIPARDAITVPAGLVSNKPKQAFHYVRTSRPEASDSEQPEDTLLGASQSEPAPMTFSFGKARKPLSLAARVQEAKDRPKWGGFSSSAHQAQSKVSFDSLRATDKVSKERVVTTAGERKAWGLEASAGAKPGSSEEIASKESADAQAERTQSTVGRITSAFSSLSSSRFDQLKQSLGFRVGKDDGPADQAVDVHAQPGDEHLAQAEENQVHALANDVGAGDQGFDFTIQRHTRAAAQERHFKKAVVSMPPERREIDDEVREQEDEGVQLDDAMDRLAKLHTGNGAMPDASAASAAPVPADASNAGLLKGAEGQDGATRQAHARPLSFGRIERKARRAVLKKQLARAVEIMSSEAEPEEVEHRSLSEVMRSSDAASHSKSKTGPSPETESTEVAGPEVLPSDIRSISASELRITPLNVEQPPVPPLQYGLDRVLFNPGVYQLQDPHSRVYNFDPYLQKIMPVSDFDFNALKEYKTSSQDTALSDLAKQHGKKYVGSTSSMTGTLGHFHYLLSNWRDLNLNMLSRAFPDMSAKFTMINKAPNAIFLRWRNGTYAIDADKEYDSANVLMMLGKSMEKLLTVPREEFERYRKGSANAITPDEKGEPESYEYTTMGDFLMRSQLDAHDRRLPGTGMFDLKTRAVVSIRMDAASYQSMLGYELHTLQGNFESYEREYYDMLRSTMLKYMLQARMGRMDGIFVAYHNVQRIFGFQYVSIADMDRAIHGQVDPCLGDQEFRTSLQLMNEVMEMATQQFPETSLRMHFEATEVPTTLMWVFAEPMTEPEIEGIQSTSKAKVEEFEREVMGMEKEDGMKESEQAAAEASVPSSAMVDQTVDSESSSIAEPSKEAAPASRLSTPASADHTSTTTPADPVFISHIETEPAENLKPLFAATIICQNFVNGVPVDHNHVVNLKRHDKWEVQYILKEAQMSPAEKWARYQDVKTRRRKNFQRVQNEDGEDGPAVVKQESHYIKVLREMSARGKEFRKKIDELEATSEKIVFDAPLSKEDVVVEAREDSVPVPEESLGMGDGEKVGNVDDYMRWLYRGQDSA</sequence>
<feature type="compositionally biased region" description="Polar residues" evidence="1">
    <location>
        <begin position="647"/>
        <end position="662"/>
    </location>
</feature>
<feature type="compositionally biased region" description="Polar residues" evidence="1">
    <location>
        <begin position="359"/>
        <end position="368"/>
    </location>
</feature>
<feature type="compositionally biased region" description="Basic and acidic residues" evidence="1">
    <location>
        <begin position="95"/>
        <end position="116"/>
    </location>
</feature>
<feature type="region of interest" description="Disordered" evidence="1">
    <location>
        <begin position="626"/>
        <end position="674"/>
    </location>
</feature>